<organism evidence="1 2">
    <name type="scientific">Stegodyphus mimosarum</name>
    <name type="common">African social velvet spider</name>
    <dbReference type="NCBI Taxonomy" id="407821"/>
    <lineage>
        <taxon>Eukaryota</taxon>
        <taxon>Metazoa</taxon>
        <taxon>Ecdysozoa</taxon>
        <taxon>Arthropoda</taxon>
        <taxon>Chelicerata</taxon>
        <taxon>Arachnida</taxon>
        <taxon>Araneae</taxon>
        <taxon>Araneomorphae</taxon>
        <taxon>Entelegynae</taxon>
        <taxon>Eresoidea</taxon>
        <taxon>Eresidae</taxon>
        <taxon>Stegodyphus</taxon>
    </lineage>
</organism>
<evidence type="ECO:0000313" key="2">
    <source>
        <dbReference type="Proteomes" id="UP000054359"/>
    </source>
</evidence>
<dbReference type="Proteomes" id="UP000054359">
    <property type="component" value="Unassembled WGS sequence"/>
</dbReference>
<dbReference type="EMBL" id="KK115359">
    <property type="protein sequence ID" value="KFM64930.1"/>
    <property type="molecule type" value="Genomic_DNA"/>
</dbReference>
<evidence type="ECO:0000313" key="1">
    <source>
        <dbReference type="EMBL" id="KFM64930.1"/>
    </source>
</evidence>
<proteinExistence type="predicted"/>
<gene>
    <name evidence="1" type="ORF">X975_12858</name>
</gene>
<dbReference type="AlphaFoldDB" id="A0A087TIJ1"/>
<feature type="non-terminal residue" evidence="1">
    <location>
        <position position="72"/>
    </location>
</feature>
<accession>A0A087TIJ1</accession>
<sequence>MDFQLSIQVCKTMSSIVLEKRNFHQKILSLCSIKIYSLPAHLPRHFYRVFYPVLTVQIQLLPMLGWRHSWMS</sequence>
<name>A0A087TIJ1_STEMI</name>
<protein>
    <submittedName>
        <fullName evidence="1">Uncharacterized protein</fullName>
    </submittedName>
</protein>
<reference evidence="1 2" key="1">
    <citation type="submission" date="2013-11" db="EMBL/GenBank/DDBJ databases">
        <title>Genome sequencing of Stegodyphus mimosarum.</title>
        <authorList>
            <person name="Bechsgaard J."/>
        </authorList>
    </citation>
    <scope>NUCLEOTIDE SEQUENCE [LARGE SCALE GENOMIC DNA]</scope>
</reference>
<keyword evidence="2" id="KW-1185">Reference proteome</keyword>